<evidence type="ECO:0000313" key="2">
    <source>
        <dbReference type="EMBL" id="MDQ0936693.1"/>
    </source>
</evidence>
<dbReference type="EMBL" id="JAUSZS010000008">
    <property type="protein sequence ID" value="MDQ0936693.1"/>
    <property type="molecule type" value="Genomic_DNA"/>
</dbReference>
<evidence type="ECO:0000256" key="1">
    <source>
        <dbReference type="SAM" id="MobiDB-lite"/>
    </source>
</evidence>
<protein>
    <submittedName>
        <fullName evidence="2">Uncharacterized protein</fullName>
    </submittedName>
</protein>
<accession>A0ABU0RXW7</accession>
<comment type="caution">
    <text evidence="2">The sequence shown here is derived from an EMBL/GenBank/DDBJ whole genome shotgun (WGS) entry which is preliminary data.</text>
</comment>
<evidence type="ECO:0000313" key="3">
    <source>
        <dbReference type="Proteomes" id="UP001223072"/>
    </source>
</evidence>
<proteinExistence type="predicted"/>
<sequence>MGHKFSLVLSREITDEESNLLREAGFAEADFLSDSLPTNADFTVTKIEFDDTVSPTLAEAIESALETVKKVPDLTVPGLSVPAVPKESSQDEPTVLVGEVVDSAAVEESPAKKRRTKKASAAAEVA</sequence>
<gene>
    <name evidence="2" type="ORF">QFZ49_006668</name>
</gene>
<dbReference type="Proteomes" id="UP001223072">
    <property type="component" value="Unassembled WGS sequence"/>
</dbReference>
<reference evidence="2 3" key="1">
    <citation type="submission" date="2023-07" db="EMBL/GenBank/DDBJ databases">
        <title>Comparative genomics of wheat-associated soil bacteria to identify genetic determinants of phenazine resistance.</title>
        <authorList>
            <person name="Mouncey N."/>
        </authorList>
    </citation>
    <scope>NUCLEOTIDE SEQUENCE [LARGE SCALE GENOMIC DNA]</scope>
    <source>
        <strain evidence="2 3">W2I16</strain>
    </source>
</reference>
<keyword evidence="3" id="KW-1185">Reference proteome</keyword>
<organism evidence="2 3">
    <name type="scientific">Streptomyces turgidiscabies</name>
    <dbReference type="NCBI Taxonomy" id="85558"/>
    <lineage>
        <taxon>Bacteria</taxon>
        <taxon>Bacillati</taxon>
        <taxon>Actinomycetota</taxon>
        <taxon>Actinomycetes</taxon>
        <taxon>Kitasatosporales</taxon>
        <taxon>Streptomycetaceae</taxon>
        <taxon>Streptomyces</taxon>
    </lineage>
</organism>
<feature type="region of interest" description="Disordered" evidence="1">
    <location>
        <begin position="106"/>
        <end position="126"/>
    </location>
</feature>
<name>A0ABU0RXW7_9ACTN</name>
<dbReference type="RefSeq" id="WP_307630059.1">
    <property type="nucleotide sequence ID" value="NZ_JAUSZS010000008.1"/>
</dbReference>